<dbReference type="InterPro" id="IPR048958">
    <property type="entry name" value="Polysacc_lyase_14"/>
</dbReference>
<feature type="domain" description="Polysaccharide lyase 14" evidence="3">
    <location>
        <begin position="90"/>
        <end position="300"/>
    </location>
</feature>
<evidence type="ECO:0000259" key="3">
    <source>
        <dbReference type="Pfam" id="PF21294"/>
    </source>
</evidence>
<dbReference type="PANTHER" id="PTHR40124">
    <property type="match status" value="1"/>
</dbReference>
<evidence type="ECO:0000256" key="1">
    <source>
        <dbReference type="SAM" id="MobiDB-lite"/>
    </source>
</evidence>
<keyword evidence="5" id="KW-1185">Reference proteome</keyword>
<proteinExistence type="predicted"/>
<dbReference type="Pfam" id="PF21294">
    <property type="entry name" value="Polysacc_lyase_14"/>
    <property type="match status" value="1"/>
</dbReference>
<feature type="chain" id="PRO_5042223429" evidence="2">
    <location>
        <begin position="20"/>
        <end position="344"/>
    </location>
</feature>
<reference evidence="4" key="1">
    <citation type="submission" date="2023-03" db="EMBL/GenBank/DDBJ databases">
        <title>Massive genome expansion in bonnet fungi (Mycena s.s.) driven by repeated elements and novel gene families across ecological guilds.</title>
        <authorList>
            <consortium name="Lawrence Berkeley National Laboratory"/>
            <person name="Harder C.B."/>
            <person name="Miyauchi S."/>
            <person name="Viragh M."/>
            <person name="Kuo A."/>
            <person name="Thoen E."/>
            <person name="Andreopoulos B."/>
            <person name="Lu D."/>
            <person name="Skrede I."/>
            <person name="Drula E."/>
            <person name="Henrissat B."/>
            <person name="Morin E."/>
            <person name="Kohler A."/>
            <person name="Barry K."/>
            <person name="LaButti K."/>
            <person name="Morin E."/>
            <person name="Salamov A."/>
            <person name="Lipzen A."/>
            <person name="Mereny Z."/>
            <person name="Hegedus B."/>
            <person name="Baldrian P."/>
            <person name="Stursova M."/>
            <person name="Weitz H."/>
            <person name="Taylor A."/>
            <person name="Grigoriev I.V."/>
            <person name="Nagy L.G."/>
            <person name="Martin F."/>
            <person name="Kauserud H."/>
        </authorList>
    </citation>
    <scope>NUCLEOTIDE SEQUENCE</scope>
    <source>
        <strain evidence="4">CBHHK188m</strain>
    </source>
</reference>
<comment type="caution">
    <text evidence="4">The sequence shown here is derived from an EMBL/GenBank/DDBJ whole genome shotgun (WGS) entry which is preliminary data.</text>
</comment>
<dbReference type="GO" id="GO:0016829">
    <property type="term" value="F:lyase activity"/>
    <property type="evidence" value="ECO:0007669"/>
    <property type="project" value="UniProtKB-KW"/>
</dbReference>
<dbReference type="Gene3D" id="2.60.120.200">
    <property type="match status" value="1"/>
</dbReference>
<organism evidence="4 5">
    <name type="scientific">Mycena maculata</name>
    <dbReference type="NCBI Taxonomy" id="230809"/>
    <lineage>
        <taxon>Eukaryota</taxon>
        <taxon>Fungi</taxon>
        <taxon>Dikarya</taxon>
        <taxon>Basidiomycota</taxon>
        <taxon>Agaricomycotina</taxon>
        <taxon>Agaricomycetes</taxon>
        <taxon>Agaricomycetidae</taxon>
        <taxon>Agaricales</taxon>
        <taxon>Marasmiineae</taxon>
        <taxon>Mycenaceae</taxon>
        <taxon>Mycena</taxon>
    </lineage>
</organism>
<dbReference type="Proteomes" id="UP001215280">
    <property type="component" value="Unassembled WGS sequence"/>
</dbReference>
<sequence>MFLSSQLVLVLSIVSLVAADSVTPASLAAQFTLTTSTTLPFPTATQSSSDAQSLLVSGWGLSKGRIQTGGEDLSFVDDPFPNSPAPGSTTNTTGPVLQVTYPAGSFSNNTGGAQFINLWNTTQTGGFQSMLLSYEVAFDADFDWVMGGKLPGLRGGTDPTGCSGGNEPNGFDCFSARIMWRTNGAGEVYAYIPSPNNLCSEKTIICNSDYGISISRGSFTFNSGQWNRVTLLVQLNNPANVANGNIEVYFNDVQALAQQDLQIRASTNLTTNGLYFSTFFGGSDSTWATPNTTHTYFRNMELWGGGSPSILTGSKVTSSGILGAAQSPLSIVATLVTVLGLVGL</sequence>
<keyword evidence="4" id="KW-0456">Lyase</keyword>
<feature type="signal peptide" evidence="2">
    <location>
        <begin position="1"/>
        <end position="19"/>
    </location>
</feature>
<dbReference type="AlphaFoldDB" id="A0AAD7NQ05"/>
<feature type="compositionally biased region" description="Polar residues" evidence="1">
    <location>
        <begin position="85"/>
        <end position="94"/>
    </location>
</feature>
<evidence type="ECO:0000256" key="2">
    <source>
        <dbReference type="SAM" id="SignalP"/>
    </source>
</evidence>
<dbReference type="EMBL" id="JARJLG010000024">
    <property type="protein sequence ID" value="KAJ7770230.1"/>
    <property type="molecule type" value="Genomic_DNA"/>
</dbReference>
<gene>
    <name evidence="4" type="ORF">DFH07DRAFT_806191</name>
</gene>
<evidence type="ECO:0000313" key="4">
    <source>
        <dbReference type="EMBL" id="KAJ7770230.1"/>
    </source>
</evidence>
<feature type="region of interest" description="Disordered" evidence="1">
    <location>
        <begin position="72"/>
        <end position="94"/>
    </location>
</feature>
<dbReference type="PANTHER" id="PTHR40124:SF1">
    <property type="entry name" value="DISAGGREGATASE RELATED REPEAT PROTEIN"/>
    <property type="match status" value="1"/>
</dbReference>
<keyword evidence="2" id="KW-0732">Signal</keyword>
<evidence type="ECO:0000313" key="5">
    <source>
        <dbReference type="Proteomes" id="UP001215280"/>
    </source>
</evidence>
<accession>A0AAD7NQ05</accession>
<protein>
    <submittedName>
        <fullName evidence="4">Polysaccharide lyase family 14 protein</fullName>
    </submittedName>
</protein>
<name>A0AAD7NQ05_9AGAR</name>